<reference evidence="1" key="1">
    <citation type="submission" date="2022-04" db="EMBL/GenBank/DDBJ databases">
        <title>Chromosome-scale genome assembly of Holotrichia oblita Faldermann.</title>
        <authorList>
            <person name="Rongchong L."/>
        </authorList>
    </citation>
    <scope>NUCLEOTIDE SEQUENCE</scope>
    <source>
        <strain evidence="1">81SQS9</strain>
    </source>
</reference>
<dbReference type="EMBL" id="CM043018">
    <property type="protein sequence ID" value="KAI4462886.1"/>
    <property type="molecule type" value="Genomic_DNA"/>
</dbReference>
<dbReference type="Proteomes" id="UP001056778">
    <property type="component" value="Chromosome 4"/>
</dbReference>
<comment type="caution">
    <text evidence="1">The sequence shown here is derived from an EMBL/GenBank/DDBJ whole genome shotgun (WGS) entry which is preliminary data.</text>
</comment>
<keyword evidence="2" id="KW-1185">Reference proteome</keyword>
<organism evidence="1 2">
    <name type="scientific">Holotrichia oblita</name>
    <name type="common">Chafer beetle</name>
    <dbReference type="NCBI Taxonomy" id="644536"/>
    <lineage>
        <taxon>Eukaryota</taxon>
        <taxon>Metazoa</taxon>
        <taxon>Ecdysozoa</taxon>
        <taxon>Arthropoda</taxon>
        <taxon>Hexapoda</taxon>
        <taxon>Insecta</taxon>
        <taxon>Pterygota</taxon>
        <taxon>Neoptera</taxon>
        <taxon>Endopterygota</taxon>
        <taxon>Coleoptera</taxon>
        <taxon>Polyphaga</taxon>
        <taxon>Scarabaeiformia</taxon>
        <taxon>Scarabaeidae</taxon>
        <taxon>Melolonthinae</taxon>
        <taxon>Holotrichia</taxon>
    </lineage>
</organism>
<gene>
    <name evidence="1" type="ORF">MML48_4g00003984</name>
</gene>
<evidence type="ECO:0000313" key="2">
    <source>
        <dbReference type="Proteomes" id="UP001056778"/>
    </source>
</evidence>
<sequence length="122" mass="14183">MSNVIHEVNALNDAVLFQQQENNNNLNNRIFAKKCLFGPSNLVEVTKLLDENICIERERFKEKFGVDIEIVEKKFDSKKEVKRLVIKVGHSSNDLKKKNELRGVLKPHNKQLKVTEIAYYTN</sequence>
<accession>A0ACB9T7U8</accession>
<protein>
    <submittedName>
        <fullName evidence="1">Transposable element-related</fullName>
    </submittedName>
</protein>
<name>A0ACB9T7U8_HOLOL</name>
<proteinExistence type="predicted"/>
<evidence type="ECO:0000313" key="1">
    <source>
        <dbReference type="EMBL" id="KAI4462886.1"/>
    </source>
</evidence>